<reference evidence="1 2" key="1">
    <citation type="submission" date="2018-12" db="EMBL/GenBank/DDBJ databases">
        <title>Bacillus chawlae sp. nov., Bacillus glennii sp. nov., and Bacillus saganii sp. nov. Isolated from the Vehicle Assembly Building at Kennedy Space Center where the Viking Spacecraft were Assembled.</title>
        <authorList>
            <person name="Seuylemezian A."/>
            <person name="Vaishampayan P."/>
        </authorList>
    </citation>
    <scope>NUCLEOTIDE SEQUENCE [LARGE SCALE GENOMIC DNA]</scope>
    <source>
        <strain evidence="1 2">L5</strain>
    </source>
</reference>
<accession>A0A433HWH7</accession>
<proteinExistence type="predicted"/>
<sequence>MTLNMLFFIITIKKQKMTAEEYLHQETVKKIHGENRDKTIMYRNF</sequence>
<evidence type="ECO:0000313" key="1">
    <source>
        <dbReference type="EMBL" id="RUQ32646.1"/>
    </source>
</evidence>
<dbReference type="OrthoDB" id="2974285at2"/>
<dbReference type="InterPro" id="IPR012655">
    <property type="entry name" value="YrzI"/>
</dbReference>
<dbReference type="Proteomes" id="UP000267430">
    <property type="component" value="Unassembled WGS sequence"/>
</dbReference>
<organism evidence="1 2">
    <name type="scientific">Peribacillus cavernae</name>
    <dbReference type="NCBI Taxonomy" id="1674310"/>
    <lineage>
        <taxon>Bacteria</taxon>
        <taxon>Bacillati</taxon>
        <taxon>Bacillota</taxon>
        <taxon>Bacilli</taxon>
        <taxon>Bacillales</taxon>
        <taxon>Bacillaceae</taxon>
        <taxon>Peribacillus</taxon>
    </lineage>
</organism>
<comment type="caution">
    <text evidence="1">The sequence shown here is derived from an EMBL/GenBank/DDBJ whole genome shotgun (WGS) entry which is preliminary data.</text>
</comment>
<evidence type="ECO:0000313" key="2">
    <source>
        <dbReference type="Proteomes" id="UP000267430"/>
    </source>
</evidence>
<dbReference type="RefSeq" id="WP_126862937.1">
    <property type="nucleotide sequence ID" value="NZ_JAUSTX010000003.1"/>
</dbReference>
<keyword evidence="2" id="KW-1185">Reference proteome</keyword>
<dbReference type="EMBL" id="RYZZ01000001">
    <property type="protein sequence ID" value="RUQ32646.1"/>
    <property type="molecule type" value="Genomic_DNA"/>
</dbReference>
<protein>
    <submittedName>
        <fullName evidence="1">YrzI family small protein</fullName>
    </submittedName>
</protein>
<gene>
    <name evidence="1" type="ORF">ELQ35_00685</name>
</gene>
<name>A0A433HWH7_9BACI</name>
<dbReference type="AlphaFoldDB" id="A0A433HWH7"/>
<dbReference type="Pfam" id="PF09501">
    <property type="entry name" value="Bac_small_YrzI"/>
    <property type="match status" value="1"/>
</dbReference>